<dbReference type="EMBL" id="ATDL01000021">
    <property type="protein sequence ID" value="ERJ57690.1"/>
    <property type="molecule type" value="Genomic_DNA"/>
</dbReference>
<accession>U2HQY2</accession>
<sequence length="131" mass="15344">MNEKFDNQGVHHMQNHILSLTPALRQHECDQIRSDLVAWLRANFDLHPNQHSQLAQMPSELTQQLGHRIARSWESDVRVTFQKDTRDQDDVPDLKELIIFGLDDPETGHNRLQNTGAIPPLLIQIRYKYRM</sequence>
<dbReference type="Proteomes" id="UP000016584">
    <property type="component" value="Unassembled WGS sequence"/>
</dbReference>
<reference evidence="1 2" key="1">
    <citation type="journal article" date="2013" name="Genome Announc.">
        <title>The Draft Genome Sequence of Sphingomonas paucimobilis Strain HER1398 (Proteobacteria), Host to the Giant PAU Phage, Indicates That It Is a Member of the Genus Sphingobacterium (Bacteroidetes).</title>
        <authorList>
            <person name="White R.A.III."/>
            <person name="Suttle C.A."/>
        </authorList>
    </citation>
    <scope>NUCLEOTIDE SEQUENCE [LARGE SCALE GENOMIC DNA]</scope>
    <source>
        <strain evidence="1 2">HER1398</strain>
    </source>
</reference>
<evidence type="ECO:0000313" key="2">
    <source>
        <dbReference type="Proteomes" id="UP000016584"/>
    </source>
</evidence>
<keyword evidence="2" id="KW-1185">Reference proteome</keyword>
<dbReference type="OrthoDB" id="713660at2"/>
<dbReference type="RefSeq" id="WP_021071786.1">
    <property type="nucleotide sequence ID" value="NZ_ATDL01000021.1"/>
</dbReference>
<name>U2HQY2_9SPHI</name>
<evidence type="ECO:0000313" key="1">
    <source>
        <dbReference type="EMBL" id="ERJ57690.1"/>
    </source>
</evidence>
<dbReference type="AlphaFoldDB" id="U2HQY2"/>
<dbReference type="PATRIC" id="fig|1346330.5.peg.3656"/>
<protein>
    <submittedName>
        <fullName evidence="1">Uncharacterized protein</fullName>
    </submittedName>
</protein>
<proteinExistence type="predicted"/>
<gene>
    <name evidence="1" type="ORF">M472_02815</name>
</gene>
<organism evidence="1 2">
    <name type="scientific">Sphingobacterium paucimobilis HER1398</name>
    <dbReference type="NCBI Taxonomy" id="1346330"/>
    <lineage>
        <taxon>Bacteria</taxon>
        <taxon>Pseudomonadati</taxon>
        <taxon>Bacteroidota</taxon>
        <taxon>Sphingobacteriia</taxon>
        <taxon>Sphingobacteriales</taxon>
        <taxon>Sphingobacteriaceae</taxon>
        <taxon>Sphingobacterium</taxon>
    </lineage>
</organism>
<comment type="caution">
    <text evidence="1">The sequence shown here is derived from an EMBL/GenBank/DDBJ whole genome shotgun (WGS) entry which is preliminary data.</text>
</comment>